<gene>
    <name evidence="3" type="ORF">CXG81DRAFT_16970</name>
</gene>
<organism evidence="3 4">
    <name type="scientific">Caulochytrium protostelioides</name>
    <dbReference type="NCBI Taxonomy" id="1555241"/>
    <lineage>
        <taxon>Eukaryota</taxon>
        <taxon>Fungi</taxon>
        <taxon>Fungi incertae sedis</taxon>
        <taxon>Chytridiomycota</taxon>
        <taxon>Chytridiomycota incertae sedis</taxon>
        <taxon>Chytridiomycetes</taxon>
        <taxon>Caulochytriales</taxon>
        <taxon>Caulochytriaceae</taxon>
        <taxon>Caulochytrium</taxon>
    </lineage>
</organism>
<dbReference type="SUPFAM" id="SSF48371">
    <property type="entry name" value="ARM repeat"/>
    <property type="match status" value="1"/>
</dbReference>
<proteinExistence type="predicted"/>
<accession>A0A4P9XDC7</accession>
<reference evidence="4" key="1">
    <citation type="journal article" date="2018" name="Nat. Microbiol.">
        <title>Leveraging single-cell genomics to expand the fungal tree of life.</title>
        <authorList>
            <person name="Ahrendt S.R."/>
            <person name="Quandt C.A."/>
            <person name="Ciobanu D."/>
            <person name="Clum A."/>
            <person name="Salamov A."/>
            <person name="Andreopoulos B."/>
            <person name="Cheng J.F."/>
            <person name="Woyke T."/>
            <person name="Pelin A."/>
            <person name="Henrissat B."/>
            <person name="Reynolds N.K."/>
            <person name="Benny G.L."/>
            <person name="Smith M.E."/>
            <person name="James T.Y."/>
            <person name="Grigoriev I.V."/>
        </authorList>
    </citation>
    <scope>NUCLEOTIDE SEQUENCE [LARGE SCALE GENOMIC DNA]</scope>
    <source>
        <strain evidence="4">ATCC 52028</strain>
    </source>
</reference>
<feature type="region of interest" description="Disordered" evidence="1">
    <location>
        <begin position="449"/>
        <end position="478"/>
    </location>
</feature>
<dbReference type="InterPro" id="IPR052587">
    <property type="entry name" value="TELO2-interacting_protein_1"/>
</dbReference>
<dbReference type="GO" id="GO:0005737">
    <property type="term" value="C:cytoplasm"/>
    <property type="evidence" value="ECO:0007669"/>
    <property type="project" value="TreeGrafter"/>
</dbReference>
<evidence type="ECO:0000313" key="4">
    <source>
        <dbReference type="Proteomes" id="UP000274922"/>
    </source>
</evidence>
<dbReference type="EMBL" id="ML014122">
    <property type="protein sequence ID" value="RKP03458.1"/>
    <property type="molecule type" value="Genomic_DNA"/>
</dbReference>
<feature type="region of interest" description="Disordered" evidence="1">
    <location>
        <begin position="1253"/>
        <end position="1279"/>
    </location>
</feature>
<dbReference type="STRING" id="1555241.A0A4P9XDC7"/>
<name>A0A4P9XDC7_9FUNG</name>
<dbReference type="InterPro" id="IPR016024">
    <property type="entry name" value="ARM-type_fold"/>
</dbReference>
<dbReference type="PANTHER" id="PTHR18460:SF3">
    <property type="entry name" value="TELO2-INTERACTING PROTEIN 1 HOMOLOG"/>
    <property type="match status" value="1"/>
</dbReference>
<evidence type="ECO:0000259" key="2">
    <source>
        <dbReference type="Pfam" id="PF24181"/>
    </source>
</evidence>
<evidence type="ECO:0000256" key="1">
    <source>
        <dbReference type="SAM" id="MobiDB-lite"/>
    </source>
</evidence>
<evidence type="ECO:0000313" key="3">
    <source>
        <dbReference type="EMBL" id="RKP03458.1"/>
    </source>
</evidence>
<feature type="region of interest" description="Disordered" evidence="1">
    <location>
        <begin position="864"/>
        <end position="891"/>
    </location>
</feature>
<feature type="compositionally biased region" description="Low complexity" evidence="1">
    <location>
        <begin position="449"/>
        <end position="464"/>
    </location>
</feature>
<protein>
    <recommendedName>
        <fullName evidence="2">TTI1 C-terminal TPR domain-containing protein</fullName>
    </recommendedName>
</protein>
<dbReference type="InterPro" id="IPR057567">
    <property type="entry name" value="TPR_TTI1_C"/>
</dbReference>
<dbReference type="OrthoDB" id="49511at2759"/>
<dbReference type="PANTHER" id="PTHR18460">
    <property type="entry name" value="TEL2 INTERACTING PROTEIN 1 TTI1 FAMILY MEMBER"/>
    <property type="match status" value="1"/>
</dbReference>
<dbReference type="Pfam" id="PF24181">
    <property type="entry name" value="TPR_TTI1_C"/>
    <property type="match status" value="1"/>
</dbReference>
<keyword evidence="4" id="KW-1185">Reference proteome</keyword>
<feature type="compositionally biased region" description="Low complexity" evidence="1">
    <location>
        <begin position="1266"/>
        <end position="1277"/>
    </location>
</feature>
<dbReference type="Proteomes" id="UP000274922">
    <property type="component" value="Unassembled WGS sequence"/>
</dbReference>
<sequence length="1617" mass="169300">MSLRAGPSAPDGTMAVSPRPPPGVCGDALRPAAVLAPVVVTDPAALERLEASVMPLLRTVSDPSLRFATTPVGVRPLRDLLDWLTATDATTTQLASVFQTLLPILMRLVQLAPVSSSGASPSISASASASASAAAEAAAASPTTWHAPVLLVREYAMQCLAAAVERTDLITPLIARSGPQTDASGHALGPAMREALLVQMALVLARGIASPQPLPPPLARPDGLLDRNEALVAAAATVMARCLTGCRSRPATADPLWSPSASEPSLREALAALCAHETRLMWAAWARPAARGRRAIVVASVLDALDPTTPAGAGAAAARDTQRRLLCDVLAPWFTALAAQRPAPPDRTALVLPALPRAASVLARLAVRYAGAAARQSVAVWALEAWHALLAAWLARGGIDAGWLPEAPAPAAAAPDAGLAALASAAEPETADAAFEAMRRKAQHAAVLPAAASEAAASPPATATPSPPPASAADRPFRRSDADVVDQRLLLLFERVKTALDRRQQSDSTTHRRTAAASGLLIDHDEADAAVAADAPRPAADVFAQVVQRWIQLGAVVLVDAARVLPRCAQLFQQQLVVLAGHNHREIRRQAAAVIRDVLAEPPRAAPDDRRAAHAAARRMLLTALAQQLRAIPAGLQGNDAARRDALQKWAALLALPLTATTTSSSAPGADDALHVVADASRAATFVASPLWSSRFADHADALVALLRSPAPMDKTALQHVQTQPAHSALDSLASAQAGLLALHRVAQRDPVRMGTLCRFARLPEIEHELLDRNLAALGRQVPPSVWVDVLRHQLDATIETPFDPRVPASLPAPMAALVVAQLYLGQGLLRGYTRAPEAARTHDDRQSLVGFLQRLLDAGLLNLPMRAPPPPPAARSPSLKPPGGSSGVELDIRRSDAASPLTFPSSSSSSSPYQATSSRASADALQASYMAAWHQTVQIRVLVLETIRLMAAVLTPDEVGLAMMDVLFPVLENVGSSHPTVSAAALRTLEALAAVAPMTDRYGAPATPIEHGDAAVRMNNHEPPRDAAVERMPRLVLDYADYLVNTFSQRLVHVDARHLEGIHALTHTPLAVLRVVTRLAQAPALPLLHDAVLEALGVLDTVHSGPSDVFGTRRGLAAQTARVTDDVWGVLAEMAVAGYAALPAERQCAVLLPEEAAAAPQITGRSRVAADATAVASAPSPVPRGQPPSQTATPFLDALLLKHGATPRPLAVAVDPSLPAPPTVDRSPAAEPAASIDDIEAYFHLDAAARDHAGPSLVNPDGQQADPAATNTDDPASLAEDSPEVLLWQAIMERAAVFLSAELPTTRVAVLHTIRFGLPRFATLPQGGQRHVLALVHQVWAPVKQRLGDADRGVATTALATVATLWQLAPDFLAKRVDQELLPPLHALVQLSFPFPGTAAAGVAAAAMMPSKPRPATYALTTRPPLVARRGPSWQDAARRDLQLLSAVLDLLETMLAPMTAAARAIGQARPAAVGAPPLPPASLEGLLRVLLPVLDLGALGVTAALARDAPRDPRVATCRRAVRLVWRLAAWVPDAAWCLVYGGLLEGRLSDVDADADADAGAGAGADAGARVDAAGRRRATAASGFPAEYAAAWRDLRPGALPLARHLLRHLQAV</sequence>
<feature type="domain" description="TTI1 C-terminal TPR" evidence="2">
    <location>
        <begin position="1269"/>
        <end position="1390"/>
    </location>
</feature>